<accession>A0A1G8FKJ8</accession>
<name>A0A1G8FKJ8_9FLAO</name>
<keyword evidence="2" id="KW-1185">Reference proteome</keyword>
<dbReference type="STRING" id="702745.SAMN05421818_11744"/>
<reference evidence="2" key="1">
    <citation type="submission" date="2016-10" db="EMBL/GenBank/DDBJ databases">
        <authorList>
            <person name="Varghese N."/>
            <person name="Submissions S."/>
        </authorList>
    </citation>
    <scope>NUCLEOTIDE SEQUENCE [LARGE SCALE GENOMIC DNA]</scope>
    <source>
        <strain evidence="2">DSM 23313</strain>
    </source>
</reference>
<dbReference type="AlphaFoldDB" id="A0A1G8FKJ8"/>
<evidence type="ECO:0000313" key="1">
    <source>
        <dbReference type="EMBL" id="SDH82682.1"/>
    </source>
</evidence>
<proteinExistence type="predicted"/>
<dbReference type="Proteomes" id="UP000243588">
    <property type="component" value="Unassembled WGS sequence"/>
</dbReference>
<dbReference type="EMBL" id="FNDQ01000017">
    <property type="protein sequence ID" value="SDH82682.1"/>
    <property type="molecule type" value="Genomic_DNA"/>
</dbReference>
<protein>
    <submittedName>
        <fullName evidence="1">Uncharacterized protein</fullName>
    </submittedName>
</protein>
<sequence>MKVATKVFTDVGLATVSDTAQQEQAHKGEHAS</sequence>
<gene>
    <name evidence="1" type="ORF">SAMN05421818_11744</name>
</gene>
<organism evidence="1 2">
    <name type="scientific">Myroides phaeus</name>
    <dbReference type="NCBI Taxonomy" id="702745"/>
    <lineage>
        <taxon>Bacteria</taxon>
        <taxon>Pseudomonadati</taxon>
        <taxon>Bacteroidota</taxon>
        <taxon>Flavobacteriia</taxon>
        <taxon>Flavobacteriales</taxon>
        <taxon>Flavobacteriaceae</taxon>
        <taxon>Myroides</taxon>
    </lineage>
</organism>
<evidence type="ECO:0000313" key="2">
    <source>
        <dbReference type="Proteomes" id="UP000243588"/>
    </source>
</evidence>